<dbReference type="InterPro" id="IPR029033">
    <property type="entry name" value="His_PPase_superfam"/>
</dbReference>
<evidence type="ECO:0000256" key="1">
    <source>
        <dbReference type="ARBA" id="ARBA00000032"/>
    </source>
</evidence>
<evidence type="ECO:0000256" key="5">
    <source>
        <dbReference type="ARBA" id="ARBA00022801"/>
    </source>
</evidence>
<dbReference type="InterPro" id="IPR000560">
    <property type="entry name" value="His_Pase_clade-2"/>
</dbReference>
<evidence type="ECO:0000313" key="10">
    <source>
        <dbReference type="Proteomes" id="UP001154078"/>
    </source>
</evidence>
<evidence type="ECO:0000256" key="3">
    <source>
        <dbReference type="ARBA" id="ARBA00012646"/>
    </source>
</evidence>
<keyword evidence="4 8" id="KW-0732">Signal</keyword>
<name>A0A9P0BD87_BRAAE</name>
<evidence type="ECO:0000256" key="8">
    <source>
        <dbReference type="SAM" id="SignalP"/>
    </source>
</evidence>
<evidence type="ECO:0000256" key="6">
    <source>
        <dbReference type="ARBA" id="ARBA00023157"/>
    </source>
</evidence>
<dbReference type="OrthoDB" id="10257284at2759"/>
<dbReference type="PANTHER" id="PTHR11567:SF211">
    <property type="entry name" value="PROSTATIC ACID PHOSPHATASE"/>
    <property type="match status" value="1"/>
</dbReference>
<gene>
    <name evidence="9" type="ORF">MELIAE_LOCUS10070</name>
</gene>
<evidence type="ECO:0000313" key="9">
    <source>
        <dbReference type="EMBL" id="CAH0560302.1"/>
    </source>
</evidence>
<keyword evidence="6" id="KW-1015">Disulfide bond</keyword>
<dbReference type="EMBL" id="OV121138">
    <property type="protein sequence ID" value="CAH0560302.1"/>
    <property type="molecule type" value="Genomic_DNA"/>
</dbReference>
<organism evidence="9 10">
    <name type="scientific">Brassicogethes aeneus</name>
    <name type="common">Rape pollen beetle</name>
    <name type="synonym">Meligethes aeneus</name>
    <dbReference type="NCBI Taxonomy" id="1431903"/>
    <lineage>
        <taxon>Eukaryota</taxon>
        <taxon>Metazoa</taxon>
        <taxon>Ecdysozoa</taxon>
        <taxon>Arthropoda</taxon>
        <taxon>Hexapoda</taxon>
        <taxon>Insecta</taxon>
        <taxon>Pterygota</taxon>
        <taxon>Neoptera</taxon>
        <taxon>Endopterygota</taxon>
        <taxon>Coleoptera</taxon>
        <taxon>Polyphaga</taxon>
        <taxon>Cucujiformia</taxon>
        <taxon>Nitidulidae</taxon>
        <taxon>Meligethinae</taxon>
        <taxon>Brassicogethes</taxon>
    </lineage>
</organism>
<evidence type="ECO:0000256" key="7">
    <source>
        <dbReference type="ARBA" id="ARBA00023180"/>
    </source>
</evidence>
<comment type="catalytic activity">
    <reaction evidence="1">
        <text>a phosphate monoester + H2O = an alcohol + phosphate</text>
        <dbReference type="Rhea" id="RHEA:15017"/>
        <dbReference type="ChEBI" id="CHEBI:15377"/>
        <dbReference type="ChEBI" id="CHEBI:30879"/>
        <dbReference type="ChEBI" id="CHEBI:43474"/>
        <dbReference type="ChEBI" id="CHEBI:67140"/>
        <dbReference type="EC" id="3.1.3.2"/>
    </reaction>
</comment>
<dbReference type="InterPro" id="IPR050645">
    <property type="entry name" value="Histidine_acid_phosphatase"/>
</dbReference>
<keyword evidence="5" id="KW-0378">Hydrolase</keyword>
<dbReference type="EC" id="3.1.3.2" evidence="3"/>
<dbReference type="SUPFAM" id="SSF53254">
    <property type="entry name" value="Phosphoglycerate mutase-like"/>
    <property type="match status" value="2"/>
</dbReference>
<keyword evidence="10" id="KW-1185">Reference proteome</keyword>
<dbReference type="PANTHER" id="PTHR11567">
    <property type="entry name" value="ACID PHOSPHATASE-RELATED"/>
    <property type="match status" value="1"/>
</dbReference>
<dbReference type="Proteomes" id="UP001154078">
    <property type="component" value="Chromosome 7"/>
</dbReference>
<dbReference type="Gene3D" id="3.40.50.1240">
    <property type="entry name" value="Phosphoglycerate mutase-like"/>
    <property type="match status" value="2"/>
</dbReference>
<feature type="signal peptide" evidence="8">
    <location>
        <begin position="1"/>
        <end position="19"/>
    </location>
</feature>
<reference evidence="9" key="1">
    <citation type="submission" date="2021-12" db="EMBL/GenBank/DDBJ databases">
        <authorList>
            <person name="King R."/>
        </authorList>
    </citation>
    <scope>NUCLEOTIDE SEQUENCE</scope>
</reference>
<evidence type="ECO:0000256" key="4">
    <source>
        <dbReference type="ARBA" id="ARBA00022729"/>
    </source>
</evidence>
<dbReference type="CDD" id="cd07061">
    <property type="entry name" value="HP_HAP_like"/>
    <property type="match status" value="2"/>
</dbReference>
<dbReference type="Pfam" id="PF00328">
    <property type="entry name" value="His_Phos_2"/>
    <property type="match status" value="2"/>
</dbReference>
<protein>
    <recommendedName>
        <fullName evidence="3">acid phosphatase</fullName>
        <ecNumber evidence="3">3.1.3.2</ecNumber>
    </recommendedName>
</protein>
<evidence type="ECO:0000256" key="2">
    <source>
        <dbReference type="ARBA" id="ARBA00005375"/>
    </source>
</evidence>
<comment type="similarity">
    <text evidence="2">Belongs to the histidine acid phosphatase family.</text>
</comment>
<dbReference type="AlphaFoldDB" id="A0A9P0BD87"/>
<sequence>MKFLYFLSFLPAFLFKSIPNDDGELVLISVIFRHGARTTEYFYPTDPHKGESFYPYGYGSLTNEGKMGEFKLGKYLKDLYGDFLGEDYTESKVYIRSTDFSRTRTSAQLVMAGLFPPTERLTWNPELLWQPIPVDYKPMIEEDIFHRRLNCPFKDKALEDLKNYEEIQENFIKPHENLYKFVENMSGLPMAVPSDLQGFFFTLKCEDDMGYKPPEWTKSFYPDKIEQVAGTVFNFQNYIHEVKVINVGYMLEKILNDFDKKINGTIVPKDRQAFFYSGHETTIGYMLSALNISQNGIPGYGTALSFELRKKNNQFFIELRYRDSSDAKDSIDLILPYCNDACPLEDFKKLTKHLLPTLTIEEACNQNYKHGARSTKYFYPTDPYKGESFYPYGYGSLTNEGKMGEFKLGKFLKNLYGDFFGEDYTEGKVYIRSTDIGRTRTSAQLVMAGLFPPSKRLTWNPELLWQPIPVDYKPLVEEDIFHRRSNCPFRDKVLEDLENYEEIQENYIKPHENLYKFVENMSGLPIKIPTDLHKFFFTLKCEDDMGYKLPAWTKSFYPDKIKQVAGTVSDFENYIPGLRVINVGYMLKKILNDFDKKINETIVPKDRQAFFYSGHDLTIGYMFSALNISQNGIHDYGTALSFELRKRNNQFFIKLRYRDSPDAKDFIDLNLPYCDDPCHFEDFKKLTKYLLPTLTAKEACYQNYKSIKGNMPK</sequence>
<accession>A0A9P0BD87</accession>
<dbReference type="GO" id="GO:0003993">
    <property type="term" value="F:acid phosphatase activity"/>
    <property type="evidence" value="ECO:0007669"/>
    <property type="project" value="UniProtKB-EC"/>
</dbReference>
<keyword evidence="7" id="KW-0325">Glycoprotein</keyword>
<proteinExistence type="inferred from homology"/>
<feature type="chain" id="PRO_5040496382" description="acid phosphatase" evidence="8">
    <location>
        <begin position="20"/>
        <end position="713"/>
    </location>
</feature>